<organism evidence="2 3">
    <name type="scientific">Caligus rogercresseyi</name>
    <name type="common">Sea louse</name>
    <dbReference type="NCBI Taxonomy" id="217165"/>
    <lineage>
        <taxon>Eukaryota</taxon>
        <taxon>Metazoa</taxon>
        <taxon>Ecdysozoa</taxon>
        <taxon>Arthropoda</taxon>
        <taxon>Crustacea</taxon>
        <taxon>Multicrustacea</taxon>
        <taxon>Hexanauplia</taxon>
        <taxon>Copepoda</taxon>
        <taxon>Siphonostomatoida</taxon>
        <taxon>Caligidae</taxon>
        <taxon>Caligus</taxon>
    </lineage>
</organism>
<protein>
    <submittedName>
        <fullName evidence="2">Uncharacterized protein</fullName>
    </submittedName>
</protein>
<sequence>VQQQQSGFSEGAVIEAVAQDDASSNGAKDDEDEDEDDDMGDDRMEGIICGDPEKLKHSICLYDYL</sequence>
<evidence type="ECO:0000313" key="3">
    <source>
        <dbReference type="Proteomes" id="UP000595437"/>
    </source>
</evidence>
<evidence type="ECO:0000256" key="1">
    <source>
        <dbReference type="SAM" id="MobiDB-lite"/>
    </source>
</evidence>
<dbReference type="EMBL" id="CP045894">
    <property type="protein sequence ID" value="QQP54743.1"/>
    <property type="molecule type" value="Genomic_DNA"/>
</dbReference>
<keyword evidence="3" id="KW-1185">Reference proteome</keyword>
<reference evidence="3" key="1">
    <citation type="submission" date="2021-01" db="EMBL/GenBank/DDBJ databases">
        <title>Caligus Genome Assembly.</title>
        <authorList>
            <person name="Gallardo-Escarate C."/>
        </authorList>
    </citation>
    <scope>NUCLEOTIDE SEQUENCE [LARGE SCALE GENOMIC DNA]</scope>
</reference>
<evidence type="ECO:0000313" key="2">
    <source>
        <dbReference type="EMBL" id="QQP54743.1"/>
    </source>
</evidence>
<dbReference type="AlphaFoldDB" id="A0A7T8KFD8"/>
<gene>
    <name evidence="2" type="ORF">FKW44_007669</name>
</gene>
<feature type="compositionally biased region" description="Acidic residues" evidence="1">
    <location>
        <begin position="29"/>
        <end position="40"/>
    </location>
</feature>
<feature type="non-terminal residue" evidence="2">
    <location>
        <position position="65"/>
    </location>
</feature>
<name>A0A7T8KFD8_CALRO</name>
<feature type="region of interest" description="Disordered" evidence="1">
    <location>
        <begin position="1"/>
        <end position="48"/>
    </location>
</feature>
<proteinExistence type="predicted"/>
<accession>A0A7T8KFD8</accession>
<dbReference type="Proteomes" id="UP000595437">
    <property type="component" value="Chromosome 5"/>
</dbReference>